<dbReference type="Proteomes" id="UP001296104">
    <property type="component" value="Unassembled WGS sequence"/>
</dbReference>
<dbReference type="PANTHER" id="PTHR43180">
    <property type="entry name" value="3-OXOACYL-(ACYL-CARRIER-PROTEIN) REDUCTASE (AFU_ORTHOLOGUE AFUA_6G11210)"/>
    <property type="match status" value="1"/>
</dbReference>
<reference evidence="4" key="1">
    <citation type="submission" date="2023-11" db="EMBL/GenBank/DDBJ databases">
        <authorList>
            <person name="Alioto T."/>
            <person name="Alioto T."/>
            <person name="Gomez Garrido J."/>
        </authorList>
    </citation>
    <scope>NUCLEOTIDE SEQUENCE</scope>
</reference>
<dbReference type="Gene3D" id="3.40.50.720">
    <property type="entry name" value="NAD(P)-binding Rossmann-like Domain"/>
    <property type="match status" value="1"/>
</dbReference>
<dbReference type="Pfam" id="PF00106">
    <property type="entry name" value="adh_short"/>
    <property type="match status" value="1"/>
</dbReference>
<evidence type="ECO:0000313" key="5">
    <source>
        <dbReference type="Proteomes" id="UP001296104"/>
    </source>
</evidence>
<dbReference type="PANTHER" id="PTHR43180:SF16">
    <property type="entry name" value="BACILYSIN BIOSYNTHESIS OXIDOREDUCTASE BACC"/>
    <property type="match status" value="1"/>
</dbReference>
<accession>A0AAI8Z8S1</accession>
<dbReference type="InterPro" id="IPR036291">
    <property type="entry name" value="NAD(P)-bd_dom_sf"/>
</dbReference>
<dbReference type="GO" id="GO:0016491">
    <property type="term" value="F:oxidoreductase activity"/>
    <property type="evidence" value="ECO:0007669"/>
    <property type="project" value="UniProtKB-KW"/>
</dbReference>
<dbReference type="PROSITE" id="PS00061">
    <property type="entry name" value="ADH_SHORT"/>
    <property type="match status" value="1"/>
</dbReference>
<comment type="similarity">
    <text evidence="1">Belongs to the short-chain dehydrogenases/reductases (SDR) family.</text>
</comment>
<dbReference type="AlphaFoldDB" id="A0AAI8Z8S1"/>
<evidence type="ECO:0000313" key="4">
    <source>
        <dbReference type="EMBL" id="CAK4034466.1"/>
    </source>
</evidence>
<dbReference type="EMBL" id="CAVMBE010000118">
    <property type="protein sequence ID" value="CAK4034466.1"/>
    <property type="molecule type" value="Genomic_DNA"/>
</dbReference>
<name>A0AAI8Z8S1_9PEZI</name>
<protein>
    <submittedName>
        <fullName evidence="4">AflH adhA short chain alcohol dehydrogenase</fullName>
    </submittedName>
</protein>
<comment type="caution">
    <text evidence="4">The sequence shown here is derived from an EMBL/GenBank/DDBJ whole genome shotgun (WGS) entry which is preliminary data.</text>
</comment>
<keyword evidence="2" id="KW-0521">NADP</keyword>
<proteinExistence type="inferred from homology"/>
<organism evidence="4 5">
    <name type="scientific">Lecanosticta acicola</name>
    <dbReference type="NCBI Taxonomy" id="111012"/>
    <lineage>
        <taxon>Eukaryota</taxon>
        <taxon>Fungi</taxon>
        <taxon>Dikarya</taxon>
        <taxon>Ascomycota</taxon>
        <taxon>Pezizomycotina</taxon>
        <taxon>Dothideomycetes</taxon>
        <taxon>Dothideomycetidae</taxon>
        <taxon>Mycosphaerellales</taxon>
        <taxon>Mycosphaerellaceae</taxon>
        <taxon>Lecanosticta</taxon>
    </lineage>
</organism>
<keyword evidence="3" id="KW-0560">Oxidoreductase</keyword>
<evidence type="ECO:0000256" key="2">
    <source>
        <dbReference type="ARBA" id="ARBA00022857"/>
    </source>
</evidence>
<evidence type="ECO:0000256" key="1">
    <source>
        <dbReference type="ARBA" id="ARBA00006484"/>
    </source>
</evidence>
<dbReference type="SUPFAM" id="SSF51735">
    <property type="entry name" value="NAD(P)-binding Rossmann-fold domains"/>
    <property type="match status" value="1"/>
</dbReference>
<keyword evidence="5" id="KW-1185">Reference proteome</keyword>
<gene>
    <name evidence="4" type="ORF">LECACI_7A009624</name>
</gene>
<dbReference type="InterPro" id="IPR002347">
    <property type="entry name" value="SDR_fam"/>
</dbReference>
<dbReference type="PRINTS" id="PR00081">
    <property type="entry name" value="GDHRDH"/>
</dbReference>
<dbReference type="InterPro" id="IPR020904">
    <property type="entry name" value="Sc_DH/Rdtase_CS"/>
</dbReference>
<evidence type="ECO:0000256" key="3">
    <source>
        <dbReference type="ARBA" id="ARBA00023002"/>
    </source>
</evidence>
<sequence>MEPLNISEVDPASLKDKHAFITGGASGIGKAVAESWAKEGAFVTIADILPESAGSTVAAKLGANVQYVLCDVTDWQSQVAAFKTAIRGSPSQALDIVATFAGTAFAAGNQVDHVLAAGEPSLDAELATPDTRNLDVNLLGAYYSSWLALYYLRLKPANGVPAQQPASKSLIFVSSIAGYMDSPKACTYPASKFGVRGLFRSTRARTLDIGVRCNLLAPWFVDTPLMAPVKNAMACRGMDMARVLGFASIESCVQTATYAAATNIHGRALVIQPEGTFDLKDNVEDGWAGDQLRPIMQRRREAGFSV</sequence>